<evidence type="ECO:0000313" key="1">
    <source>
        <dbReference type="EMBL" id="KAI9904606.1"/>
    </source>
</evidence>
<organism evidence="1 2">
    <name type="scientific">Trichothecium roseum</name>
    <dbReference type="NCBI Taxonomy" id="47278"/>
    <lineage>
        <taxon>Eukaryota</taxon>
        <taxon>Fungi</taxon>
        <taxon>Dikarya</taxon>
        <taxon>Ascomycota</taxon>
        <taxon>Pezizomycotina</taxon>
        <taxon>Sordariomycetes</taxon>
        <taxon>Hypocreomycetidae</taxon>
        <taxon>Hypocreales</taxon>
        <taxon>Hypocreales incertae sedis</taxon>
        <taxon>Trichothecium</taxon>
    </lineage>
</organism>
<protein>
    <submittedName>
        <fullName evidence="1">Uncharacterized protein</fullName>
    </submittedName>
</protein>
<keyword evidence="2" id="KW-1185">Reference proteome</keyword>
<dbReference type="EMBL" id="CM047940">
    <property type="protein sequence ID" value="KAI9904606.1"/>
    <property type="molecule type" value="Genomic_DNA"/>
</dbReference>
<sequence>MPPRIIADSDDSDDDGDGDAGNSSPLSPIPSTTSDLGLESTDTVSFQRVHAVQHAAAQEISRDDPYRQIDGHDPYIRTGGIKDPYDIPSSPMQKPDVDEHQESAFAAGRSTGGAVVATAKKNRPTVDADVADPGTSTQDRKRRKIGKTNFSTENHEDLDLVALPSSHIDELEGGLPEPSGSLPPTMPINSSHSLMVTMKTGAQSSSYIRQNYVPPSTAGLSEDQGLSKPTQARLVYASSGSMTNVNTPRTEKYASQDVEMAPIPENSPSPLHSQPGQQITSSFDEITGLDQVQQSAAKGSKRMSNVGTDEARSNNQTHDELDENYDEAIFPIPDNHEEDDEEFTEKLSKPKKQRGRPKKTAAPEATKGASHVTTDGGSTPAVPPKKKRGRPKKAQQTTEAEKCPSTVDKSELNQALADTVEDKCYDNQDQVQNNSAATPAREEDAESEPEVASKARGNASAINAASVPIAEKPSVEEPTTPQITDHVGGSSSSVKNNTKENQTKGPNNKGLGALLSKPVYRVGLSKRSKIAPLLKSVPK</sequence>
<dbReference type="Proteomes" id="UP001163324">
    <property type="component" value="Chromosome 1"/>
</dbReference>
<comment type="caution">
    <text evidence="1">The sequence shown here is derived from an EMBL/GenBank/DDBJ whole genome shotgun (WGS) entry which is preliminary data.</text>
</comment>
<gene>
    <name evidence="1" type="ORF">N3K66_001135</name>
</gene>
<evidence type="ECO:0000313" key="2">
    <source>
        <dbReference type="Proteomes" id="UP001163324"/>
    </source>
</evidence>
<proteinExistence type="predicted"/>
<name>A0ACC0VDV3_9HYPO</name>
<reference evidence="1" key="1">
    <citation type="submission" date="2022-10" db="EMBL/GenBank/DDBJ databases">
        <title>Complete Genome of Trichothecium roseum strain YXFP-22015, a Plant Pathogen Isolated from Citrus.</title>
        <authorList>
            <person name="Wang Y."/>
            <person name="Zhu L."/>
        </authorList>
    </citation>
    <scope>NUCLEOTIDE SEQUENCE</scope>
    <source>
        <strain evidence="1">YXFP-22015</strain>
    </source>
</reference>
<accession>A0ACC0VDV3</accession>